<dbReference type="InterPro" id="IPR036583">
    <property type="entry name" value="23S_rRNA_IVS_sf"/>
</dbReference>
<dbReference type="NCBIfam" id="TIGR02436">
    <property type="entry name" value="four helix bundle protein"/>
    <property type="match status" value="1"/>
</dbReference>
<dbReference type="PANTHER" id="PTHR38471:SF2">
    <property type="entry name" value="FOUR HELIX BUNDLE PROTEIN"/>
    <property type="match status" value="1"/>
</dbReference>
<proteinExistence type="predicted"/>
<dbReference type="Proteomes" id="UP001139409">
    <property type="component" value="Unassembled WGS sequence"/>
</dbReference>
<accession>A0A9X1HNS1</accession>
<organism evidence="1 4">
    <name type="scientific">Fulvivirga sedimenti</name>
    <dbReference type="NCBI Taxonomy" id="2879465"/>
    <lineage>
        <taxon>Bacteria</taxon>
        <taxon>Pseudomonadati</taxon>
        <taxon>Bacteroidota</taxon>
        <taxon>Cytophagia</taxon>
        <taxon>Cytophagales</taxon>
        <taxon>Fulvivirgaceae</taxon>
        <taxon>Fulvivirga</taxon>
    </lineage>
</organism>
<dbReference type="SUPFAM" id="SSF158446">
    <property type="entry name" value="IVS-encoded protein-like"/>
    <property type="match status" value="1"/>
</dbReference>
<evidence type="ECO:0000313" key="3">
    <source>
        <dbReference type="EMBL" id="MCA6077575.1"/>
    </source>
</evidence>
<dbReference type="Pfam" id="PF05635">
    <property type="entry name" value="23S_rRNA_IVP"/>
    <property type="match status" value="1"/>
</dbReference>
<dbReference type="EMBL" id="JAIXNE010000004">
    <property type="protein sequence ID" value="MCA6077575.1"/>
    <property type="molecule type" value="Genomic_DNA"/>
</dbReference>
<dbReference type="RefSeq" id="WP_225698374.1">
    <property type="nucleotide sequence ID" value="NZ_JAIXNE010000002.1"/>
</dbReference>
<comment type="caution">
    <text evidence="1">The sequence shown here is derived from an EMBL/GenBank/DDBJ whole genome shotgun (WGS) entry which is preliminary data.</text>
</comment>
<sequence>MFEFQNLEVYRKSVNFHQEVNRLLKSKKIDHTYRNQLHRASLSVVLNIAEGSGRFTKPDRRNFFIISRSSIFECVALLEMLKNQIPEIRSNYETLLAECDEMSRILYSMINNLKK</sequence>
<dbReference type="PANTHER" id="PTHR38471">
    <property type="entry name" value="FOUR HELIX BUNDLE PROTEIN"/>
    <property type="match status" value="1"/>
</dbReference>
<evidence type="ECO:0000313" key="2">
    <source>
        <dbReference type="EMBL" id="MCA6076447.1"/>
    </source>
</evidence>
<name>A0A9X1HNS1_9BACT</name>
<protein>
    <submittedName>
        <fullName evidence="1">Four helix bundle protein</fullName>
    </submittedName>
</protein>
<keyword evidence="4" id="KW-1185">Reference proteome</keyword>
<dbReference type="EMBL" id="JAIXNE010000003">
    <property type="protein sequence ID" value="MCA6076447.1"/>
    <property type="molecule type" value="Genomic_DNA"/>
</dbReference>
<evidence type="ECO:0000313" key="1">
    <source>
        <dbReference type="EMBL" id="MCA6075270.1"/>
    </source>
</evidence>
<dbReference type="InterPro" id="IPR012657">
    <property type="entry name" value="23S_rRNA-intervening_sequence"/>
</dbReference>
<dbReference type="AlphaFoldDB" id="A0A9X1HNS1"/>
<evidence type="ECO:0000313" key="4">
    <source>
        <dbReference type="Proteomes" id="UP001139409"/>
    </source>
</evidence>
<reference evidence="1" key="1">
    <citation type="submission" date="2021-09" db="EMBL/GenBank/DDBJ databases">
        <title>Fulvivirga sp. isolated from coastal sediment.</title>
        <authorList>
            <person name="Yu H."/>
        </authorList>
    </citation>
    <scope>NUCLEOTIDE SEQUENCE</scope>
    <source>
        <strain evidence="1">1062</strain>
    </source>
</reference>
<dbReference type="EMBL" id="JAIXNE010000002">
    <property type="protein sequence ID" value="MCA6075270.1"/>
    <property type="molecule type" value="Genomic_DNA"/>
</dbReference>
<gene>
    <name evidence="1" type="ORF">LDX50_10340</name>
    <name evidence="2" type="ORF">LDX50_16310</name>
    <name evidence="3" type="ORF">LDX50_22030</name>
</gene>
<dbReference type="Gene3D" id="1.20.1440.60">
    <property type="entry name" value="23S rRNA-intervening sequence"/>
    <property type="match status" value="1"/>
</dbReference>